<dbReference type="SUPFAM" id="SSF50998">
    <property type="entry name" value="Quinoprotein alcohol dehydrogenase-like"/>
    <property type="match status" value="1"/>
</dbReference>
<evidence type="ECO:0000256" key="4">
    <source>
        <dbReference type="ARBA" id="ARBA00022723"/>
    </source>
</evidence>
<comment type="caution">
    <text evidence="8">The sequence shown here is derived from an EMBL/GenBank/DDBJ whole genome shotgun (WGS) entry which is preliminary data.</text>
</comment>
<protein>
    <submittedName>
        <fullName evidence="8">Putative type 4 fimbrial biogenesis PilY1-related protein signal peptide</fullName>
    </submittedName>
</protein>
<sequence>MAQLIRSAYATSQTGRNIYTCISCAANTNLATTASAKFATSNNSLPSTLDANTINWVRGTNNAGEPVPTTTPATTIRPSVHGDILHSRPAVVNYGGSTGVVVFYGSNDGMLRAINGNQTGTDAGKELWGFIPEEHFGKLARLRSNTPEIRISTTIVPDETSPSKPRPRDYFVDGPISVYQKVAADGTNEKVYMYVGMRRGGRFIYALDVTDPAQPKFLWKKSSTDSDSLWSVLGQTWSEARVAKIKGNTNPVLIMGGGYDAAAEDASTPGTTTMGNAVYVLDAFTGAVLKRFDTARSVPADVTLVDSDYDGYTDRAYAVDTGGNVYRIDLETSTSSAVANWGMYKLASLAGTDTRKFFYAPDVVPTRTFTAVQVGSGDREKPLQTTTAGADRFFTVFDDRISKGTLTGFTPILAAALGRSGTTDDMTAGCYIPMTAGEKIVNAATTFRGQTYFGTNKPTPPGETCSANLGEARTYAAPLFCRAATSQKLNGGGLPPSPVAGFVTITYTQTNADGTTTEVTKQKEFVIGAPNAKESGIEAGKSTALLGVPRKRRFWYQENAR</sequence>
<evidence type="ECO:0000256" key="1">
    <source>
        <dbReference type="ARBA" id="ARBA00004561"/>
    </source>
</evidence>
<gene>
    <name evidence="8" type="ORF">AcdelDRAFT_0506</name>
</gene>
<evidence type="ECO:0000256" key="2">
    <source>
        <dbReference type="ARBA" id="ARBA00008387"/>
    </source>
</evidence>
<dbReference type="InterPro" id="IPR008707">
    <property type="entry name" value="B-propeller_PilY1"/>
</dbReference>
<organism evidence="8 9">
    <name type="scientific">Acidovorax delafieldii 2AN</name>
    <dbReference type="NCBI Taxonomy" id="573060"/>
    <lineage>
        <taxon>Bacteria</taxon>
        <taxon>Pseudomonadati</taxon>
        <taxon>Pseudomonadota</taxon>
        <taxon>Betaproteobacteria</taxon>
        <taxon>Burkholderiales</taxon>
        <taxon>Comamonadaceae</taxon>
        <taxon>Acidovorax</taxon>
    </lineage>
</organism>
<evidence type="ECO:0000256" key="6">
    <source>
        <dbReference type="ARBA" id="ARBA00023263"/>
    </source>
</evidence>
<dbReference type="Proteomes" id="UP000003856">
    <property type="component" value="Unassembled WGS sequence"/>
</dbReference>
<reference evidence="8 9" key="1">
    <citation type="submission" date="2009-05" db="EMBL/GenBank/DDBJ databases">
        <title>The draft genome of Acidovorax delafieldii 2AN.</title>
        <authorList>
            <consortium name="US DOE Joint Genome Institute (JGI-PGF)"/>
            <person name="Lucas S."/>
            <person name="Copeland A."/>
            <person name="Lapidus A."/>
            <person name="Glavina del Rio T."/>
            <person name="Tice H."/>
            <person name="Bruce D."/>
            <person name="Goodwin L."/>
            <person name="Pitluck S."/>
            <person name="Larimer F."/>
            <person name="Land M.L."/>
            <person name="Hauser L."/>
            <person name="Shelobolina E.S."/>
            <person name="Picardal F."/>
            <person name="Roden E."/>
            <person name="Emerson D."/>
        </authorList>
    </citation>
    <scope>NUCLEOTIDE SEQUENCE [LARGE SCALE GENOMIC DNA]</scope>
    <source>
        <strain evidence="8 9">2AN</strain>
    </source>
</reference>
<name>C5T0S6_ACIDE</name>
<dbReference type="InterPro" id="IPR011047">
    <property type="entry name" value="Quinoprotein_ADH-like_sf"/>
</dbReference>
<evidence type="ECO:0000256" key="3">
    <source>
        <dbReference type="ARBA" id="ARBA00022558"/>
    </source>
</evidence>
<dbReference type="EMBL" id="ACQT01000007">
    <property type="protein sequence ID" value="EER61884.1"/>
    <property type="molecule type" value="Genomic_DNA"/>
</dbReference>
<comment type="subcellular location">
    <subcellularLocation>
        <location evidence="1">Fimbrium</location>
    </subcellularLocation>
</comment>
<keyword evidence="3" id="KW-1029">Fimbrium biogenesis</keyword>
<dbReference type="PATRIC" id="fig|573060.9.peg.4664"/>
<evidence type="ECO:0000256" key="5">
    <source>
        <dbReference type="ARBA" id="ARBA00022837"/>
    </source>
</evidence>
<evidence type="ECO:0000313" key="9">
    <source>
        <dbReference type="Proteomes" id="UP000003856"/>
    </source>
</evidence>
<dbReference type="OrthoDB" id="7156875at2"/>
<evidence type="ECO:0000313" key="8">
    <source>
        <dbReference type="EMBL" id="EER61884.1"/>
    </source>
</evidence>
<keyword evidence="5" id="KW-0106">Calcium</keyword>
<dbReference type="GO" id="GO:0046872">
    <property type="term" value="F:metal ion binding"/>
    <property type="evidence" value="ECO:0007669"/>
    <property type="project" value="UniProtKB-KW"/>
</dbReference>
<keyword evidence="4" id="KW-0479">Metal-binding</keyword>
<dbReference type="RefSeq" id="WP_005793161.1">
    <property type="nucleotide sequence ID" value="NZ_ACQT01000007.1"/>
</dbReference>
<keyword evidence="9" id="KW-1185">Reference proteome</keyword>
<accession>C5T0S6</accession>
<dbReference type="AlphaFoldDB" id="C5T0S6"/>
<keyword evidence="6" id="KW-0281">Fimbrium</keyword>
<dbReference type="Pfam" id="PF05567">
    <property type="entry name" value="T4P_PilY1"/>
    <property type="match status" value="1"/>
</dbReference>
<dbReference type="GO" id="GO:0009289">
    <property type="term" value="C:pilus"/>
    <property type="evidence" value="ECO:0007669"/>
    <property type="project" value="UniProtKB-SubCell"/>
</dbReference>
<evidence type="ECO:0000259" key="7">
    <source>
        <dbReference type="Pfam" id="PF05567"/>
    </source>
</evidence>
<feature type="domain" description="PilY1 beta-propeller" evidence="7">
    <location>
        <begin position="101"/>
        <end position="332"/>
    </location>
</feature>
<comment type="similarity">
    <text evidence="2">Belongs to the PilY1 family.</text>
</comment>
<proteinExistence type="inferred from homology"/>